<dbReference type="InterPro" id="IPR029063">
    <property type="entry name" value="SAM-dependent_MTases_sf"/>
</dbReference>
<dbReference type="InterPro" id="IPR050320">
    <property type="entry name" value="N5-glutamine_MTase"/>
</dbReference>
<reference evidence="7 8" key="1">
    <citation type="submission" date="2017-04" db="EMBL/GenBank/DDBJ databases">
        <authorList>
            <person name="Afonso C.L."/>
            <person name="Miller P.J."/>
            <person name="Scott M.A."/>
            <person name="Spackman E."/>
            <person name="Goraichik I."/>
            <person name="Dimitrov K.M."/>
            <person name="Suarez D.L."/>
            <person name="Swayne D.E."/>
        </authorList>
    </citation>
    <scope>NUCLEOTIDE SEQUENCE [LARGE SCALE GENOMIC DNA]</scope>
    <source>
        <strain evidence="7 8">DSM 3385</strain>
    </source>
</reference>
<dbReference type="EC" id="2.1.1.297" evidence="4"/>
<evidence type="ECO:0000256" key="1">
    <source>
        <dbReference type="ARBA" id="ARBA00022603"/>
    </source>
</evidence>
<comment type="similarity">
    <text evidence="4">Belongs to the protein N5-glutamine methyltransferase family. PrmC subfamily.</text>
</comment>
<feature type="binding site" evidence="4">
    <location>
        <begin position="202"/>
        <end position="205"/>
    </location>
    <ligand>
        <name>substrate</name>
    </ligand>
</feature>
<dbReference type="InterPro" id="IPR004556">
    <property type="entry name" value="HemK-like"/>
</dbReference>
<dbReference type="Proteomes" id="UP000192418">
    <property type="component" value="Unassembled WGS sequence"/>
</dbReference>
<dbReference type="GO" id="GO:0003676">
    <property type="term" value="F:nucleic acid binding"/>
    <property type="evidence" value="ECO:0007669"/>
    <property type="project" value="InterPro"/>
</dbReference>
<dbReference type="STRING" id="1121400.SAMN02746065_109116"/>
<evidence type="ECO:0000313" key="7">
    <source>
        <dbReference type="EMBL" id="SMC76150.1"/>
    </source>
</evidence>
<evidence type="ECO:0000313" key="8">
    <source>
        <dbReference type="Proteomes" id="UP000192418"/>
    </source>
</evidence>
<feature type="binding site" evidence="4">
    <location>
        <begin position="134"/>
        <end position="138"/>
    </location>
    <ligand>
        <name>S-adenosyl-L-methionine</name>
        <dbReference type="ChEBI" id="CHEBI:59789"/>
    </ligand>
</feature>
<dbReference type="Gene3D" id="1.10.8.10">
    <property type="entry name" value="DNA helicase RuvA subunit, C-terminal domain"/>
    <property type="match status" value="1"/>
</dbReference>
<feature type="binding site" evidence="4">
    <location>
        <position position="186"/>
    </location>
    <ligand>
        <name>S-adenosyl-L-methionine</name>
        <dbReference type="ChEBI" id="CHEBI:59789"/>
    </ligand>
</feature>
<dbReference type="PANTHER" id="PTHR18895">
    <property type="entry name" value="HEMK METHYLTRANSFERASE"/>
    <property type="match status" value="1"/>
</dbReference>
<comment type="function">
    <text evidence="4">Methylates the class 1 translation termination release factors RF1/PrfA and RF2/PrfB on the glutamine residue of the universally conserved GGQ motif.</text>
</comment>
<dbReference type="NCBIfam" id="TIGR03534">
    <property type="entry name" value="RF_mod_PrmC"/>
    <property type="match status" value="1"/>
</dbReference>
<dbReference type="RefSeq" id="WP_084068970.1">
    <property type="nucleotide sequence ID" value="NZ_FWXY01000009.1"/>
</dbReference>
<evidence type="ECO:0000256" key="3">
    <source>
        <dbReference type="ARBA" id="ARBA00022691"/>
    </source>
</evidence>
<dbReference type="GO" id="GO:0032259">
    <property type="term" value="P:methylation"/>
    <property type="evidence" value="ECO:0007669"/>
    <property type="project" value="UniProtKB-KW"/>
</dbReference>
<feature type="domain" description="Methyltransferase" evidence="5">
    <location>
        <begin position="130"/>
        <end position="218"/>
    </location>
</feature>
<protein>
    <recommendedName>
        <fullName evidence="4">Release factor glutamine methyltransferase</fullName>
        <shortName evidence="4">RF MTase</shortName>
        <ecNumber evidence="4">2.1.1.297</ecNumber>
    </recommendedName>
    <alternativeName>
        <fullName evidence="4">N5-glutamine methyltransferase PrmC</fullName>
    </alternativeName>
    <alternativeName>
        <fullName evidence="4">Protein-(glutamine-N5) MTase PrmC</fullName>
    </alternativeName>
    <alternativeName>
        <fullName evidence="4">Protein-glutamine N-methyltransferase PrmC</fullName>
    </alternativeName>
</protein>
<dbReference type="PANTHER" id="PTHR18895:SF74">
    <property type="entry name" value="MTRF1L RELEASE FACTOR GLUTAMINE METHYLTRANSFERASE"/>
    <property type="match status" value="1"/>
</dbReference>
<gene>
    <name evidence="4" type="primary">prmC</name>
    <name evidence="7" type="ORF">SAMN02746065_109116</name>
</gene>
<dbReference type="NCBIfam" id="TIGR00536">
    <property type="entry name" value="hemK_fam"/>
    <property type="match status" value="1"/>
</dbReference>
<dbReference type="Pfam" id="PF17827">
    <property type="entry name" value="PrmC_N"/>
    <property type="match status" value="1"/>
</dbReference>
<comment type="catalytic activity">
    <reaction evidence="4">
        <text>L-glutaminyl-[peptide chain release factor] + S-adenosyl-L-methionine = N(5)-methyl-L-glutaminyl-[peptide chain release factor] + S-adenosyl-L-homocysteine + H(+)</text>
        <dbReference type="Rhea" id="RHEA:42896"/>
        <dbReference type="Rhea" id="RHEA-COMP:10271"/>
        <dbReference type="Rhea" id="RHEA-COMP:10272"/>
        <dbReference type="ChEBI" id="CHEBI:15378"/>
        <dbReference type="ChEBI" id="CHEBI:30011"/>
        <dbReference type="ChEBI" id="CHEBI:57856"/>
        <dbReference type="ChEBI" id="CHEBI:59789"/>
        <dbReference type="ChEBI" id="CHEBI:61891"/>
        <dbReference type="EC" id="2.1.1.297"/>
    </reaction>
</comment>
<name>A0A1W2BT40_9BACT</name>
<evidence type="ECO:0000256" key="2">
    <source>
        <dbReference type="ARBA" id="ARBA00022679"/>
    </source>
</evidence>
<sequence length="302" mass="33666">MAPKGQQVWTLLDTVAWTATYFKNKGLDSPRLTAEMLMCHCLEMDRMALYMEFDRPLHSDELARYKALIQRRVQREPVAYITGKKGFWDIEVAVSPHVLIPRPDTETLVEAALSEMTQRRQSQTQRPLKILELGPGSGAVIVSLARAMPDNEYVAVDVSPAAAENTLENARRLGCDKDLSVVSGSWFDPFAPGTVFDLIVSNPPYIPTRDIESLAPEIQDYEPRLALDGGMSGLDCIEHILSRAPAHLAHGGIILMETGFDQKTAVEALVNELAVYDGFESIRDEAGHHRVVKIKKRIDKKN</sequence>
<evidence type="ECO:0000259" key="6">
    <source>
        <dbReference type="Pfam" id="PF17827"/>
    </source>
</evidence>
<feature type="domain" description="Release factor glutamine methyltransferase N-terminal" evidence="6">
    <location>
        <begin position="15"/>
        <end position="83"/>
    </location>
</feature>
<dbReference type="HAMAP" id="MF_02126">
    <property type="entry name" value="RF_methyltr_PrmC"/>
    <property type="match status" value="1"/>
</dbReference>
<dbReference type="CDD" id="cd02440">
    <property type="entry name" value="AdoMet_MTases"/>
    <property type="match status" value="1"/>
</dbReference>
<dbReference type="EMBL" id="FWXY01000009">
    <property type="protein sequence ID" value="SMC76150.1"/>
    <property type="molecule type" value="Genomic_DNA"/>
</dbReference>
<evidence type="ECO:0000256" key="4">
    <source>
        <dbReference type="HAMAP-Rule" id="MF_02126"/>
    </source>
</evidence>
<dbReference type="GO" id="GO:0102559">
    <property type="term" value="F:peptide chain release factor N(5)-glutamine methyltransferase activity"/>
    <property type="evidence" value="ECO:0007669"/>
    <property type="project" value="UniProtKB-EC"/>
</dbReference>
<dbReference type="Pfam" id="PF13649">
    <property type="entry name" value="Methyltransf_25"/>
    <property type="match status" value="1"/>
</dbReference>
<dbReference type="AlphaFoldDB" id="A0A1W2BT40"/>
<keyword evidence="3 4" id="KW-0949">S-adenosyl-L-methionine</keyword>
<organism evidence="7 8">
    <name type="scientific">Desulfocicer vacuolatum DSM 3385</name>
    <dbReference type="NCBI Taxonomy" id="1121400"/>
    <lineage>
        <taxon>Bacteria</taxon>
        <taxon>Pseudomonadati</taxon>
        <taxon>Thermodesulfobacteriota</taxon>
        <taxon>Desulfobacteria</taxon>
        <taxon>Desulfobacterales</taxon>
        <taxon>Desulfobacteraceae</taxon>
        <taxon>Desulfocicer</taxon>
    </lineage>
</organism>
<accession>A0A1W2BT40</accession>
<feature type="binding site" evidence="4">
    <location>
        <position position="157"/>
    </location>
    <ligand>
        <name>S-adenosyl-L-methionine</name>
        <dbReference type="ChEBI" id="CHEBI:59789"/>
    </ligand>
</feature>
<dbReference type="OrthoDB" id="9800643at2"/>
<dbReference type="PROSITE" id="PS00092">
    <property type="entry name" value="N6_MTASE"/>
    <property type="match status" value="1"/>
</dbReference>
<proteinExistence type="inferred from homology"/>
<keyword evidence="2 4" id="KW-0808">Transferase</keyword>
<keyword evidence="1 4" id="KW-0489">Methyltransferase</keyword>
<feature type="binding site" evidence="4">
    <location>
        <position position="202"/>
    </location>
    <ligand>
        <name>S-adenosyl-L-methionine</name>
        <dbReference type="ChEBI" id="CHEBI:59789"/>
    </ligand>
</feature>
<dbReference type="InterPro" id="IPR019874">
    <property type="entry name" value="RF_methyltr_PrmC"/>
</dbReference>
<dbReference type="InterPro" id="IPR002052">
    <property type="entry name" value="DNA_methylase_N6_adenine_CS"/>
</dbReference>
<dbReference type="SUPFAM" id="SSF53335">
    <property type="entry name" value="S-adenosyl-L-methionine-dependent methyltransferases"/>
    <property type="match status" value="1"/>
</dbReference>
<evidence type="ECO:0000259" key="5">
    <source>
        <dbReference type="Pfam" id="PF13649"/>
    </source>
</evidence>
<dbReference type="InterPro" id="IPR040758">
    <property type="entry name" value="PrmC_N"/>
</dbReference>
<keyword evidence="8" id="KW-1185">Reference proteome</keyword>
<dbReference type="InterPro" id="IPR041698">
    <property type="entry name" value="Methyltransf_25"/>
</dbReference>
<dbReference type="Gene3D" id="3.40.50.150">
    <property type="entry name" value="Vaccinia Virus protein VP39"/>
    <property type="match status" value="1"/>
</dbReference>